<dbReference type="GO" id="GO:0030513">
    <property type="term" value="P:positive regulation of BMP signaling pathway"/>
    <property type="evidence" value="ECO:0007669"/>
    <property type="project" value="TreeGrafter"/>
</dbReference>
<keyword evidence="2" id="KW-0964">Secreted</keyword>
<name>A0A4W3HCU0_CALMI</name>
<dbReference type="GO" id="GO:0005576">
    <property type="term" value="C:extracellular region"/>
    <property type="evidence" value="ECO:0007669"/>
    <property type="project" value="UniProtKB-SubCell"/>
</dbReference>
<dbReference type="Proteomes" id="UP000314986">
    <property type="component" value="Unassembled WGS sequence"/>
</dbReference>
<dbReference type="OMA" id="IMCENAN"/>
<evidence type="ECO:0000313" key="6">
    <source>
        <dbReference type="Proteomes" id="UP000314986"/>
    </source>
</evidence>
<dbReference type="InterPro" id="IPR052424">
    <property type="entry name" value="Kielin_Chordin-BMP_Reg"/>
</dbReference>
<reference evidence="5" key="5">
    <citation type="submission" date="2025-09" db="UniProtKB">
        <authorList>
            <consortium name="Ensembl"/>
        </authorList>
    </citation>
    <scope>IDENTIFICATION</scope>
</reference>
<keyword evidence="6" id="KW-1185">Reference proteome</keyword>
<dbReference type="Pfam" id="PF00094">
    <property type="entry name" value="VWD"/>
    <property type="match status" value="1"/>
</dbReference>
<dbReference type="InParanoid" id="A0A4W3HCU0"/>
<dbReference type="PANTHER" id="PTHR46698:SF7">
    <property type="entry name" value="VWFD DOMAIN-CONTAINING PROTEIN"/>
    <property type="match status" value="1"/>
</dbReference>
<dbReference type="PANTHER" id="PTHR46698">
    <property type="entry name" value="CROSSVEINLESS 2"/>
    <property type="match status" value="1"/>
</dbReference>
<evidence type="ECO:0000256" key="2">
    <source>
        <dbReference type="ARBA" id="ARBA00022525"/>
    </source>
</evidence>
<evidence type="ECO:0000313" key="5">
    <source>
        <dbReference type="Ensembl" id="ENSCMIP00000013155.1"/>
    </source>
</evidence>
<reference evidence="6" key="1">
    <citation type="journal article" date="2006" name="Science">
        <title>Ancient noncoding elements conserved in the human genome.</title>
        <authorList>
            <person name="Venkatesh B."/>
            <person name="Kirkness E.F."/>
            <person name="Loh Y.H."/>
            <person name="Halpern A.L."/>
            <person name="Lee A.P."/>
            <person name="Johnson J."/>
            <person name="Dandona N."/>
            <person name="Viswanathan L.D."/>
            <person name="Tay A."/>
            <person name="Venter J.C."/>
            <person name="Strausberg R.L."/>
            <person name="Brenner S."/>
        </authorList>
    </citation>
    <scope>NUCLEOTIDE SEQUENCE [LARGE SCALE GENOMIC DNA]</scope>
</reference>
<comment type="subcellular location">
    <subcellularLocation>
        <location evidence="1">Secreted</location>
    </subcellularLocation>
</comment>
<dbReference type="InterPro" id="IPR025615">
    <property type="entry name" value="TILa_dom"/>
</dbReference>
<dbReference type="STRING" id="7868.ENSCMIP00000013155"/>
<reference evidence="5" key="4">
    <citation type="submission" date="2025-08" db="UniProtKB">
        <authorList>
            <consortium name="Ensembl"/>
        </authorList>
    </citation>
    <scope>IDENTIFICATION</scope>
</reference>
<accession>A0A4W3HCU0</accession>
<dbReference type="Ensembl" id="ENSCMIT00000013447.1">
    <property type="protein sequence ID" value="ENSCMIP00000013155.1"/>
    <property type="gene ID" value="ENSCMIG00000006642.1"/>
</dbReference>
<evidence type="ECO:0000256" key="3">
    <source>
        <dbReference type="ARBA" id="ARBA00022729"/>
    </source>
</evidence>
<evidence type="ECO:0000259" key="4">
    <source>
        <dbReference type="PROSITE" id="PS51233"/>
    </source>
</evidence>
<proteinExistence type="predicted"/>
<feature type="domain" description="VWFD" evidence="4">
    <location>
        <begin position="64"/>
        <end position="127"/>
    </location>
</feature>
<dbReference type="InterPro" id="IPR001846">
    <property type="entry name" value="VWF_type-D"/>
</dbReference>
<reference evidence="6" key="3">
    <citation type="journal article" date="2014" name="Nature">
        <title>Elephant shark genome provides unique insights into gnathostome evolution.</title>
        <authorList>
            <consortium name="International Elephant Shark Genome Sequencing Consortium"/>
            <person name="Venkatesh B."/>
            <person name="Lee A.P."/>
            <person name="Ravi V."/>
            <person name="Maurya A.K."/>
            <person name="Lian M.M."/>
            <person name="Swann J.B."/>
            <person name="Ohta Y."/>
            <person name="Flajnik M.F."/>
            <person name="Sutoh Y."/>
            <person name="Kasahara M."/>
            <person name="Hoon S."/>
            <person name="Gangu V."/>
            <person name="Roy S.W."/>
            <person name="Irimia M."/>
            <person name="Korzh V."/>
            <person name="Kondrychyn I."/>
            <person name="Lim Z.W."/>
            <person name="Tay B.H."/>
            <person name="Tohari S."/>
            <person name="Kong K.W."/>
            <person name="Ho S."/>
            <person name="Lorente-Galdos B."/>
            <person name="Quilez J."/>
            <person name="Marques-Bonet T."/>
            <person name="Raney B.J."/>
            <person name="Ingham P.W."/>
            <person name="Tay A."/>
            <person name="Hillier L.W."/>
            <person name="Minx P."/>
            <person name="Boehm T."/>
            <person name="Wilson R.K."/>
            <person name="Brenner S."/>
            <person name="Warren W.C."/>
        </authorList>
    </citation>
    <scope>NUCLEOTIDE SEQUENCE [LARGE SCALE GENOMIC DNA]</scope>
</reference>
<protein>
    <submittedName>
        <fullName evidence="5">IgGFc-binding protein-like</fullName>
    </submittedName>
</protein>
<organism evidence="5 6">
    <name type="scientific">Callorhinchus milii</name>
    <name type="common">Ghost shark</name>
    <dbReference type="NCBI Taxonomy" id="7868"/>
    <lineage>
        <taxon>Eukaryota</taxon>
        <taxon>Metazoa</taxon>
        <taxon>Chordata</taxon>
        <taxon>Craniata</taxon>
        <taxon>Vertebrata</taxon>
        <taxon>Chondrichthyes</taxon>
        <taxon>Holocephali</taxon>
        <taxon>Chimaeriformes</taxon>
        <taxon>Callorhinchidae</taxon>
        <taxon>Callorhinchus</taxon>
    </lineage>
</organism>
<keyword evidence="3" id="KW-0732">Signal</keyword>
<evidence type="ECO:0000256" key="1">
    <source>
        <dbReference type="ARBA" id="ARBA00004613"/>
    </source>
</evidence>
<dbReference type="AlphaFoldDB" id="A0A4W3HCU0"/>
<reference evidence="6" key="2">
    <citation type="journal article" date="2007" name="PLoS Biol.">
        <title>Survey sequencing and comparative analysis of the elephant shark (Callorhinchus milii) genome.</title>
        <authorList>
            <person name="Venkatesh B."/>
            <person name="Kirkness E.F."/>
            <person name="Loh Y.H."/>
            <person name="Halpern A.L."/>
            <person name="Lee A.P."/>
            <person name="Johnson J."/>
            <person name="Dandona N."/>
            <person name="Viswanathan L.D."/>
            <person name="Tay A."/>
            <person name="Venter J.C."/>
            <person name="Strausberg R.L."/>
            <person name="Brenner S."/>
        </authorList>
    </citation>
    <scope>NUCLEOTIDE SEQUENCE [LARGE SCALE GENOMIC DNA]</scope>
</reference>
<dbReference type="GeneTree" id="ENSGT00950000183155"/>
<dbReference type="PROSITE" id="PS51233">
    <property type="entry name" value="VWFD"/>
    <property type="match status" value="1"/>
</dbReference>
<dbReference type="Pfam" id="PF12714">
    <property type="entry name" value="TILa"/>
    <property type="match status" value="1"/>
</dbReference>
<sequence>ICGCTSNGQYYKPDQTIWGNDQCTKKCRCNPLTKKLDCVRAKCKASETCKVLKGVRGCHPVSYATCRASGDPHYKTFDGKTYDFMGTCVYRFSARISACGSRTIGAVVSPSLCQHVQRPGVWAVRRL</sequence>